<evidence type="ECO:0000313" key="7">
    <source>
        <dbReference type="Proteomes" id="UP001354971"/>
    </source>
</evidence>
<feature type="domain" description="Ribosome maturation factor RimP C-terminal" evidence="5">
    <location>
        <begin position="89"/>
        <end position="155"/>
    </location>
</feature>
<dbReference type="Proteomes" id="UP001354971">
    <property type="component" value="Unassembled WGS sequence"/>
</dbReference>
<dbReference type="NCBIfam" id="NF000932">
    <property type="entry name" value="PRK00092.2-5"/>
    <property type="match status" value="1"/>
</dbReference>
<dbReference type="HAMAP" id="MF_01077">
    <property type="entry name" value="RimP"/>
    <property type="match status" value="1"/>
</dbReference>
<dbReference type="RefSeq" id="WP_330199359.1">
    <property type="nucleotide sequence ID" value="NZ_JAZDRP010000005.1"/>
</dbReference>
<organism evidence="6 7">
    <name type="scientific">Hyphobacterium lacteum</name>
    <dbReference type="NCBI Taxonomy" id="3116575"/>
    <lineage>
        <taxon>Bacteria</taxon>
        <taxon>Pseudomonadati</taxon>
        <taxon>Pseudomonadota</taxon>
        <taxon>Alphaproteobacteria</taxon>
        <taxon>Maricaulales</taxon>
        <taxon>Maricaulaceae</taxon>
        <taxon>Hyphobacterium</taxon>
    </lineage>
</organism>
<dbReference type="PANTHER" id="PTHR33867">
    <property type="entry name" value="RIBOSOME MATURATION FACTOR RIMP"/>
    <property type="match status" value="1"/>
</dbReference>
<dbReference type="InterPro" id="IPR028989">
    <property type="entry name" value="RimP_N"/>
</dbReference>
<dbReference type="InterPro" id="IPR028998">
    <property type="entry name" value="RimP_C"/>
</dbReference>
<dbReference type="InterPro" id="IPR036847">
    <property type="entry name" value="RimP_C_sf"/>
</dbReference>
<dbReference type="SUPFAM" id="SSF75420">
    <property type="entry name" value="YhbC-like, N-terminal domain"/>
    <property type="match status" value="1"/>
</dbReference>
<dbReference type="Gene3D" id="2.30.30.180">
    <property type="entry name" value="Ribosome maturation factor RimP, C-terminal domain"/>
    <property type="match status" value="1"/>
</dbReference>
<comment type="subcellular location">
    <subcellularLocation>
        <location evidence="3">Cytoplasm</location>
    </subcellularLocation>
</comment>
<gene>
    <name evidence="3 6" type="primary">rimP</name>
    <name evidence="6" type="ORF">V0U79_09985</name>
</gene>
<evidence type="ECO:0000256" key="1">
    <source>
        <dbReference type="ARBA" id="ARBA00022490"/>
    </source>
</evidence>
<evidence type="ECO:0000259" key="5">
    <source>
        <dbReference type="Pfam" id="PF17384"/>
    </source>
</evidence>
<feature type="domain" description="Ribosome maturation factor RimP N-terminal" evidence="4">
    <location>
        <begin position="15"/>
        <end position="86"/>
    </location>
</feature>
<dbReference type="Pfam" id="PF17384">
    <property type="entry name" value="DUF150_C"/>
    <property type="match status" value="1"/>
</dbReference>
<dbReference type="InterPro" id="IPR003728">
    <property type="entry name" value="Ribosome_maturation_RimP"/>
</dbReference>
<protein>
    <recommendedName>
        <fullName evidence="3">Ribosome maturation factor RimP</fullName>
    </recommendedName>
</protein>
<reference evidence="6 7" key="1">
    <citation type="submission" date="2024-01" db="EMBL/GenBank/DDBJ databases">
        <title>Hyphobacterium bacterium isolated from marine sediment.</title>
        <authorList>
            <person name="Zhao S."/>
        </authorList>
    </citation>
    <scope>NUCLEOTIDE SEQUENCE [LARGE SCALE GENOMIC DNA]</scope>
    <source>
        <strain evidence="7">HN65</strain>
    </source>
</reference>
<keyword evidence="1 3" id="KW-0963">Cytoplasm</keyword>
<name>A0ABU7LRZ6_9PROT</name>
<dbReference type="PANTHER" id="PTHR33867:SF1">
    <property type="entry name" value="RIBOSOME MATURATION FACTOR RIMP"/>
    <property type="match status" value="1"/>
</dbReference>
<dbReference type="SUPFAM" id="SSF74942">
    <property type="entry name" value="YhbC-like, C-terminal domain"/>
    <property type="match status" value="1"/>
</dbReference>
<dbReference type="CDD" id="cd01734">
    <property type="entry name" value="YlxS_C"/>
    <property type="match status" value="1"/>
</dbReference>
<keyword evidence="2 3" id="KW-0690">Ribosome biogenesis</keyword>
<evidence type="ECO:0000259" key="4">
    <source>
        <dbReference type="Pfam" id="PF02576"/>
    </source>
</evidence>
<evidence type="ECO:0000313" key="6">
    <source>
        <dbReference type="EMBL" id="MEE2526698.1"/>
    </source>
</evidence>
<comment type="caution">
    <text evidence="6">The sequence shown here is derived from an EMBL/GenBank/DDBJ whole genome shotgun (WGS) entry which is preliminary data.</text>
</comment>
<dbReference type="InterPro" id="IPR035956">
    <property type="entry name" value="RimP_N_sf"/>
</dbReference>
<dbReference type="Pfam" id="PF02576">
    <property type="entry name" value="RimP_N"/>
    <property type="match status" value="1"/>
</dbReference>
<proteinExistence type="inferred from homology"/>
<evidence type="ECO:0000256" key="2">
    <source>
        <dbReference type="ARBA" id="ARBA00022517"/>
    </source>
</evidence>
<accession>A0ABU7LRZ6</accession>
<comment type="similarity">
    <text evidence="3">Belongs to the RimP family.</text>
</comment>
<dbReference type="EMBL" id="JAZDRP010000005">
    <property type="protein sequence ID" value="MEE2526698.1"/>
    <property type="molecule type" value="Genomic_DNA"/>
</dbReference>
<evidence type="ECO:0000256" key="3">
    <source>
        <dbReference type="HAMAP-Rule" id="MF_01077"/>
    </source>
</evidence>
<sequence length="180" mass="19774">MRTRTAQDDAIYKLAAPIAEALDMEIVRIRVKSGKRQTVQIMAEKSDGTMDVEDCASLSRGLSEVLEETDPIRGEYNLEVSSPGIDRPLTAPAHFERWAGFKAKLELDRLVEGRKKFTGQLAGFEDNSVLIDLPNEDETALIPFDWIADAKLVLTDELMKADLAARGGPAPEDNSSGETP</sequence>
<keyword evidence="7" id="KW-1185">Reference proteome</keyword>
<dbReference type="Gene3D" id="3.30.300.70">
    <property type="entry name" value="RimP-like superfamily, N-terminal"/>
    <property type="match status" value="1"/>
</dbReference>
<comment type="function">
    <text evidence="3">Required for maturation of 30S ribosomal subunits.</text>
</comment>